<gene>
    <name evidence="4" type="ORF">APLA_LOCUS6250</name>
</gene>
<feature type="region of interest" description="Disordered" evidence="1">
    <location>
        <begin position="369"/>
        <end position="455"/>
    </location>
</feature>
<proteinExistence type="predicted"/>
<comment type="caution">
    <text evidence="4">The sequence shown here is derived from an EMBL/GenBank/DDBJ whole genome shotgun (WGS) entry which is preliminary data.</text>
</comment>
<feature type="signal peptide" evidence="3">
    <location>
        <begin position="1"/>
        <end position="16"/>
    </location>
</feature>
<keyword evidence="2" id="KW-1133">Transmembrane helix</keyword>
<evidence type="ECO:0000256" key="2">
    <source>
        <dbReference type="SAM" id="Phobius"/>
    </source>
</evidence>
<keyword evidence="2" id="KW-0472">Membrane</keyword>
<dbReference type="EMBL" id="CADEBD010000293">
    <property type="protein sequence ID" value="CAB3233821.1"/>
    <property type="molecule type" value="Genomic_DNA"/>
</dbReference>
<accession>A0A8S0ZLA1</accession>
<evidence type="ECO:0000313" key="5">
    <source>
        <dbReference type="Proteomes" id="UP000494256"/>
    </source>
</evidence>
<dbReference type="AlphaFoldDB" id="A0A8S0ZLA1"/>
<feature type="compositionally biased region" description="Low complexity" evidence="1">
    <location>
        <begin position="415"/>
        <end position="433"/>
    </location>
</feature>
<dbReference type="Proteomes" id="UP000494256">
    <property type="component" value="Unassembled WGS sequence"/>
</dbReference>
<feature type="chain" id="PRO_5035730850" evidence="3">
    <location>
        <begin position="17"/>
        <end position="473"/>
    </location>
</feature>
<name>A0A8S0ZLA1_ARCPL</name>
<evidence type="ECO:0000256" key="1">
    <source>
        <dbReference type="SAM" id="MobiDB-lite"/>
    </source>
</evidence>
<keyword evidence="2" id="KW-0812">Transmembrane</keyword>
<evidence type="ECO:0000256" key="3">
    <source>
        <dbReference type="SAM" id="SignalP"/>
    </source>
</evidence>
<feature type="transmembrane region" description="Helical" evidence="2">
    <location>
        <begin position="152"/>
        <end position="177"/>
    </location>
</feature>
<feature type="compositionally biased region" description="Polar residues" evidence="1">
    <location>
        <begin position="262"/>
        <end position="275"/>
    </location>
</feature>
<reference evidence="4 5" key="1">
    <citation type="submission" date="2020-04" db="EMBL/GenBank/DDBJ databases">
        <authorList>
            <person name="Wallbank WR R."/>
            <person name="Pardo Diaz C."/>
            <person name="Kozak K."/>
            <person name="Martin S."/>
            <person name="Jiggins C."/>
            <person name="Moest M."/>
            <person name="Warren A I."/>
            <person name="Byers J.R.P. K."/>
            <person name="Montejo-Kovacevich G."/>
            <person name="Yen C E."/>
        </authorList>
    </citation>
    <scope>NUCLEOTIDE SEQUENCE [LARGE SCALE GENOMIC DNA]</scope>
</reference>
<protein>
    <submittedName>
        <fullName evidence="4">Uncharacterized protein</fullName>
    </submittedName>
</protein>
<organism evidence="4 5">
    <name type="scientific">Arctia plantaginis</name>
    <name type="common">Wood tiger moth</name>
    <name type="synonym">Phalaena plantaginis</name>
    <dbReference type="NCBI Taxonomy" id="874455"/>
    <lineage>
        <taxon>Eukaryota</taxon>
        <taxon>Metazoa</taxon>
        <taxon>Ecdysozoa</taxon>
        <taxon>Arthropoda</taxon>
        <taxon>Hexapoda</taxon>
        <taxon>Insecta</taxon>
        <taxon>Pterygota</taxon>
        <taxon>Neoptera</taxon>
        <taxon>Endopterygota</taxon>
        <taxon>Lepidoptera</taxon>
        <taxon>Glossata</taxon>
        <taxon>Ditrysia</taxon>
        <taxon>Noctuoidea</taxon>
        <taxon>Erebidae</taxon>
        <taxon>Arctiinae</taxon>
        <taxon>Arctia</taxon>
    </lineage>
</organism>
<sequence>MLILILFAFLVTNISAIKCIETFEEINVEIDFKEICHVNKTHKLPAGAGVVVKVKNKRTNKITNAIVKKENQTKSENFTFNMLNLTAFKPLYIPNDNFNETYQLFFKFVYERDQQQQNNLKGYNRPMCNTSVLYESVPNTAAVSQDNDKEYWHPYVAIAGVLVGIVIIALLATTMYYKRQAKMLSQHISLERRAERADESDRYCSNPRKGKKVSPILNNNRVSDIYEDPQINFGVSTMPPALPTTPRPNKNELSTLKKLPSPSMTLKSNASQMSLTRPRVPDKETQVKLTMARRPPLPLPQDEFYSAAPEDDTYEEPPVPERPNKTTPTKKAGQKETIGTIPKKITKPANIVKPRPEKVGKALEKKLGKTFPNIPMDGLKPPGIKQPHKPAVPSGKPTPPRNNVVQVPICQIPDPSSLKKAPLVKPKPNNVKPTTPPSPTLEQVQFIKDERRDSTDDEYWTYEPLPQYHIYNN</sequence>
<keyword evidence="3" id="KW-0732">Signal</keyword>
<evidence type="ECO:0000313" key="4">
    <source>
        <dbReference type="EMBL" id="CAB3233821.1"/>
    </source>
</evidence>
<feature type="region of interest" description="Disordered" evidence="1">
    <location>
        <begin position="238"/>
        <end position="335"/>
    </location>
</feature>
<dbReference type="OrthoDB" id="3026777at2759"/>